<keyword evidence="1" id="KW-1133">Transmembrane helix</keyword>
<dbReference type="EMBL" id="CABPSE010000012">
    <property type="protein sequence ID" value="VVE29826.1"/>
    <property type="molecule type" value="Genomic_DNA"/>
</dbReference>
<dbReference type="AlphaFoldDB" id="A0A5E4X0L3"/>
<keyword evidence="3" id="KW-1185">Reference proteome</keyword>
<feature type="transmembrane region" description="Helical" evidence="1">
    <location>
        <begin position="14"/>
        <end position="34"/>
    </location>
</feature>
<gene>
    <name evidence="2" type="ORF">PCO31111_03597</name>
</gene>
<reference evidence="2 3" key="1">
    <citation type="submission" date="2019-08" db="EMBL/GenBank/DDBJ databases">
        <authorList>
            <person name="Peeters C."/>
        </authorList>
    </citation>
    <scope>NUCLEOTIDE SEQUENCE [LARGE SCALE GENOMIC DNA]</scope>
    <source>
        <strain evidence="2 3">LMG 31111</strain>
    </source>
</reference>
<dbReference type="Proteomes" id="UP000383971">
    <property type="component" value="Unassembled WGS sequence"/>
</dbReference>
<proteinExistence type="predicted"/>
<evidence type="ECO:0000313" key="3">
    <source>
        <dbReference type="Proteomes" id="UP000383971"/>
    </source>
</evidence>
<name>A0A5E4X0L3_9BURK</name>
<protein>
    <submittedName>
        <fullName evidence="2">Uncharacterized protein</fullName>
    </submittedName>
</protein>
<sequence>MNTLLRESLRSRPLAALMGVAINIGGAAALFAHLR</sequence>
<keyword evidence="1" id="KW-0812">Transmembrane</keyword>
<organism evidence="2 3">
    <name type="scientific">Pandoraea communis</name>
    <dbReference type="NCBI Taxonomy" id="2508297"/>
    <lineage>
        <taxon>Bacteria</taxon>
        <taxon>Pseudomonadati</taxon>
        <taxon>Pseudomonadota</taxon>
        <taxon>Betaproteobacteria</taxon>
        <taxon>Burkholderiales</taxon>
        <taxon>Burkholderiaceae</taxon>
        <taxon>Pandoraea</taxon>
    </lineage>
</organism>
<keyword evidence="1" id="KW-0472">Membrane</keyword>
<evidence type="ECO:0000256" key="1">
    <source>
        <dbReference type="SAM" id="Phobius"/>
    </source>
</evidence>
<evidence type="ECO:0000313" key="2">
    <source>
        <dbReference type="EMBL" id="VVE29826.1"/>
    </source>
</evidence>
<accession>A0A5E4X0L3</accession>